<evidence type="ECO:0000313" key="2">
    <source>
        <dbReference type="EMBL" id="MCE3051970.1"/>
    </source>
</evidence>
<protein>
    <recommendedName>
        <fullName evidence="4">Secreted protein</fullName>
    </recommendedName>
</protein>
<accession>A0ABS8WR43</accession>
<evidence type="ECO:0000256" key="1">
    <source>
        <dbReference type="SAM" id="SignalP"/>
    </source>
</evidence>
<organism evidence="2 3">
    <name type="scientific">Datura stramonium</name>
    <name type="common">Jimsonweed</name>
    <name type="synonym">Common thornapple</name>
    <dbReference type="NCBI Taxonomy" id="4076"/>
    <lineage>
        <taxon>Eukaryota</taxon>
        <taxon>Viridiplantae</taxon>
        <taxon>Streptophyta</taxon>
        <taxon>Embryophyta</taxon>
        <taxon>Tracheophyta</taxon>
        <taxon>Spermatophyta</taxon>
        <taxon>Magnoliopsida</taxon>
        <taxon>eudicotyledons</taxon>
        <taxon>Gunneridae</taxon>
        <taxon>Pentapetalae</taxon>
        <taxon>asterids</taxon>
        <taxon>lamiids</taxon>
        <taxon>Solanales</taxon>
        <taxon>Solanaceae</taxon>
        <taxon>Solanoideae</taxon>
        <taxon>Datureae</taxon>
        <taxon>Datura</taxon>
    </lineage>
</organism>
<reference evidence="2 3" key="1">
    <citation type="journal article" date="2021" name="BMC Genomics">
        <title>Datura genome reveals duplications of psychoactive alkaloid biosynthetic genes and high mutation rate following tissue culture.</title>
        <authorList>
            <person name="Rajewski A."/>
            <person name="Carter-House D."/>
            <person name="Stajich J."/>
            <person name="Litt A."/>
        </authorList>
    </citation>
    <scope>NUCLEOTIDE SEQUENCE [LARGE SCALE GENOMIC DNA]</scope>
    <source>
        <strain evidence="2">AR-01</strain>
    </source>
</reference>
<keyword evidence="3" id="KW-1185">Reference proteome</keyword>
<comment type="caution">
    <text evidence="2">The sequence shown here is derived from an EMBL/GenBank/DDBJ whole genome shotgun (WGS) entry which is preliminary data.</text>
</comment>
<proteinExistence type="predicted"/>
<sequence>MSSNWRRRGYRDVLLLVFWPTVAGDKGFLVADSHWFAAVRRKGRGGGAGFFWWWCSDGLAGSGKGENKKKRKGVV</sequence>
<dbReference type="Proteomes" id="UP000823775">
    <property type="component" value="Unassembled WGS sequence"/>
</dbReference>
<feature type="signal peptide" evidence="1">
    <location>
        <begin position="1"/>
        <end position="24"/>
    </location>
</feature>
<gene>
    <name evidence="2" type="ORF">HAX54_051294</name>
</gene>
<dbReference type="EMBL" id="JACEIK010009105">
    <property type="protein sequence ID" value="MCE3051970.1"/>
    <property type="molecule type" value="Genomic_DNA"/>
</dbReference>
<keyword evidence="1" id="KW-0732">Signal</keyword>
<feature type="chain" id="PRO_5045094588" description="Secreted protein" evidence="1">
    <location>
        <begin position="25"/>
        <end position="75"/>
    </location>
</feature>
<feature type="non-terminal residue" evidence="2">
    <location>
        <position position="75"/>
    </location>
</feature>
<evidence type="ECO:0000313" key="3">
    <source>
        <dbReference type="Proteomes" id="UP000823775"/>
    </source>
</evidence>
<evidence type="ECO:0008006" key="4">
    <source>
        <dbReference type="Google" id="ProtNLM"/>
    </source>
</evidence>
<name>A0ABS8WR43_DATST</name>